<evidence type="ECO:0000256" key="5">
    <source>
        <dbReference type="ARBA" id="ARBA00022741"/>
    </source>
</evidence>
<dbReference type="InterPro" id="IPR004358">
    <property type="entry name" value="Sig_transdc_His_kin-like_C"/>
</dbReference>
<protein>
    <recommendedName>
        <fullName evidence="2">histidine kinase</fullName>
        <ecNumber evidence="2">2.7.13.3</ecNumber>
    </recommendedName>
</protein>
<dbReference type="PROSITE" id="PS50109">
    <property type="entry name" value="HIS_KIN"/>
    <property type="match status" value="1"/>
</dbReference>
<dbReference type="SMART" id="SM00387">
    <property type="entry name" value="HATPase_c"/>
    <property type="match status" value="1"/>
</dbReference>
<keyword evidence="9" id="KW-0812">Transmembrane</keyword>
<feature type="transmembrane region" description="Helical" evidence="9">
    <location>
        <begin position="258"/>
        <end position="278"/>
    </location>
</feature>
<evidence type="ECO:0000313" key="12">
    <source>
        <dbReference type="Proteomes" id="UP000596092"/>
    </source>
</evidence>
<sequence length="523" mass="58711">MLHRKRMVTRRGERPQLPVLTNLLQVLDRLRQKITGSISDYVSLWRRLRYRGLRTALLPFELVKYFAFTSLLLILLASFLLSWMLAANAKAVLLQRSEAYSQLFAEYVNRQVFLQFVLPTVVRYGKIALSEHEQFERLDKIISNITRGMRIESVTIFEPLQNRIAYSTITELMGKRDMGGLEYQKAAKGESDSVLISGGSLLSLLPGMPEISCTLKTYVPFRHENKLGQRTGEVMGVIEVIQDLSEDLEAIIRLQGRVIVMSLIAMSILFTILSLIVVRANRIMAERAEERLRLEEELNEAQRLASLGKMVAAVSHEIKNPLGIVRSTAEILGNRISKVAPGNEKLATIIVEETSRLDGIVREFLDFARPRELRKSAGSLNVVIDRLLRFIEPELQQKGVKVHSELAEDLPEILFDNEQIYQVILNIVINAIQAMPEGGFMTLTTTEQNGEVVLEITDTGLGIPPENIEQVFTPFYTGKNRGTGLGLSIAKGIVDKHHGTLTVNSCFGEGSTFRLTLPPGEEV</sequence>
<evidence type="ECO:0000256" key="8">
    <source>
        <dbReference type="ARBA" id="ARBA00023012"/>
    </source>
</evidence>
<dbReference type="PANTHER" id="PTHR43065:SF10">
    <property type="entry name" value="PEROXIDE STRESS-ACTIVATED HISTIDINE KINASE MAK3"/>
    <property type="match status" value="1"/>
</dbReference>
<keyword evidence="9" id="KW-0472">Membrane</keyword>
<name>A0A7T5VCL9_9BACT</name>
<evidence type="ECO:0000256" key="4">
    <source>
        <dbReference type="ARBA" id="ARBA00022679"/>
    </source>
</evidence>
<dbReference type="InterPro" id="IPR003594">
    <property type="entry name" value="HATPase_dom"/>
</dbReference>
<dbReference type="SUPFAM" id="SSF55874">
    <property type="entry name" value="ATPase domain of HSP90 chaperone/DNA topoisomerase II/histidine kinase"/>
    <property type="match status" value="1"/>
</dbReference>
<dbReference type="PANTHER" id="PTHR43065">
    <property type="entry name" value="SENSOR HISTIDINE KINASE"/>
    <property type="match status" value="1"/>
</dbReference>
<evidence type="ECO:0000256" key="3">
    <source>
        <dbReference type="ARBA" id="ARBA00022553"/>
    </source>
</evidence>
<keyword evidence="3" id="KW-0597">Phosphoprotein</keyword>
<dbReference type="GO" id="GO:0005524">
    <property type="term" value="F:ATP binding"/>
    <property type="evidence" value="ECO:0007669"/>
    <property type="project" value="UniProtKB-KW"/>
</dbReference>
<dbReference type="CDD" id="cd00082">
    <property type="entry name" value="HisKA"/>
    <property type="match status" value="1"/>
</dbReference>
<comment type="catalytic activity">
    <reaction evidence="1">
        <text>ATP + protein L-histidine = ADP + protein N-phospho-L-histidine.</text>
        <dbReference type="EC" id="2.7.13.3"/>
    </reaction>
</comment>
<evidence type="ECO:0000256" key="9">
    <source>
        <dbReference type="SAM" id="Phobius"/>
    </source>
</evidence>
<keyword evidence="8" id="KW-0902">Two-component regulatory system</keyword>
<dbReference type="InterPro" id="IPR036890">
    <property type="entry name" value="HATPase_C_sf"/>
</dbReference>
<dbReference type="PRINTS" id="PR00344">
    <property type="entry name" value="BCTRLSENSOR"/>
</dbReference>
<keyword evidence="4" id="KW-0808">Transferase</keyword>
<evidence type="ECO:0000256" key="2">
    <source>
        <dbReference type="ARBA" id="ARBA00012438"/>
    </source>
</evidence>
<dbReference type="InterPro" id="IPR003661">
    <property type="entry name" value="HisK_dim/P_dom"/>
</dbReference>
<accession>A0A7T5VCL9</accession>
<dbReference type="EMBL" id="CP054140">
    <property type="protein sequence ID" value="QQG65356.1"/>
    <property type="molecule type" value="Genomic_DNA"/>
</dbReference>
<dbReference type="KEGG" id="dog:HP555_05485"/>
<dbReference type="GO" id="GO:0000155">
    <property type="term" value="F:phosphorelay sensor kinase activity"/>
    <property type="evidence" value="ECO:0007669"/>
    <property type="project" value="InterPro"/>
</dbReference>
<dbReference type="SUPFAM" id="SSF47384">
    <property type="entry name" value="Homodimeric domain of signal transducing histidine kinase"/>
    <property type="match status" value="1"/>
</dbReference>
<keyword evidence="7" id="KW-0067">ATP-binding</keyword>
<dbReference type="EC" id="2.7.13.3" evidence="2"/>
<evidence type="ECO:0000313" key="11">
    <source>
        <dbReference type="EMBL" id="QQG65356.1"/>
    </source>
</evidence>
<dbReference type="InterPro" id="IPR005467">
    <property type="entry name" value="His_kinase_dom"/>
</dbReference>
<keyword evidence="9" id="KW-1133">Transmembrane helix</keyword>
<keyword evidence="12" id="KW-1185">Reference proteome</keyword>
<reference evidence="11 12" key="1">
    <citation type="submission" date="2020-05" db="EMBL/GenBank/DDBJ databases">
        <title>Complete genome of Desulfobulbus oligotrophicus.</title>
        <authorList>
            <person name="Podar M."/>
        </authorList>
    </citation>
    <scope>NUCLEOTIDE SEQUENCE [LARGE SCALE GENOMIC DNA]</scope>
    <source>
        <strain evidence="11 12">Prop6</strain>
    </source>
</reference>
<feature type="domain" description="Histidine kinase" evidence="10">
    <location>
        <begin position="313"/>
        <end position="521"/>
    </location>
</feature>
<keyword evidence="5" id="KW-0547">Nucleotide-binding</keyword>
<proteinExistence type="predicted"/>
<feature type="transmembrane region" description="Helical" evidence="9">
    <location>
        <begin position="62"/>
        <end position="86"/>
    </location>
</feature>
<evidence type="ECO:0000256" key="6">
    <source>
        <dbReference type="ARBA" id="ARBA00022777"/>
    </source>
</evidence>
<evidence type="ECO:0000259" key="10">
    <source>
        <dbReference type="PROSITE" id="PS50109"/>
    </source>
</evidence>
<evidence type="ECO:0000256" key="1">
    <source>
        <dbReference type="ARBA" id="ARBA00000085"/>
    </source>
</evidence>
<gene>
    <name evidence="11" type="ORF">HP555_05485</name>
</gene>
<evidence type="ECO:0000256" key="7">
    <source>
        <dbReference type="ARBA" id="ARBA00022840"/>
    </source>
</evidence>
<dbReference type="InterPro" id="IPR036097">
    <property type="entry name" value="HisK_dim/P_sf"/>
</dbReference>
<dbReference type="Gene3D" id="1.10.287.130">
    <property type="match status" value="1"/>
</dbReference>
<dbReference type="Proteomes" id="UP000596092">
    <property type="component" value="Chromosome"/>
</dbReference>
<dbReference type="Pfam" id="PF02518">
    <property type="entry name" value="HATPase_c"/>
    <property type="match status" value="1"/>
</dbReference>
<dbReference type="SMART" id="SM00388">
    <property type="entry name" value="HisKA"/>
    <property type="match status" value="1"/>
</dbReference>
<dbReference type="RefSeq" id="WP_199264179.1">
    <property type="nucleotide sequence ID" value="NZ_CP054140.1"/>
</dbReference>
<keyword evidence="6 11" id="KW-0418">Kinase</keyword>
<dbReference type="Gene3D" id="3.30.565.10">
    <property type="entry name" value="Histidine kinase-like ATPase, C-terminal domain"/>
    <property type="match status" value="1"/>
</dbReference>
<dbReference type="Pfam" id="PF00512">
    <property type="entry name" value="HisKA"/>
    <property type="match status" value="1"/>
</dbReference>
<dbReference type="AlphaFoldDB" id="A0A7T5VCL9"/>
<organism evidence="11 12">
    <name type="scientific">Desulfobulbus oligotrophicus</name>
    <dbReference type="NCBI Taxonomy" id="1909699"/>
    <lineage>
        <taxon>Bacteria</taxon>
        <taxon>Pseudomonadati</taxon>
        <taxon>Thermodesulfobacteriota</taxon>
        <taxon>Desulfobulbia</taxon>
        <taxon>Desulfobulbales</taxon>
        <taxon>Desulfobulbaceae</taxon>
        <taxon>Desulfobulbus</taxon>
    </lineage>
</organism>